<dbReference type="EMBL" id="KN835661">
    <property type="protein sequence ID" value="KIK35106.1"/>
    <property type="molecule type" value="Genomic_DNA"/>
</dbReference>
<reference evidence="3" key="2">
    <citation type="submission" date="2015-01" db="EMBL/GenBank/DDBJ databases">
        <title>Evolutionary Origins and Diversification of the Mycorrhizal Mutualists.</title>
        <authorList>
            <consortium name="DOE Joint Genome Institute"/>
            <consortium name="Mycorrhizal Genomics Consortium"/>
            <person name="Kohler A."/>
            <person name="Kuo A."/>
            <person name="Nagy L.G."/>
            <person name="Floudas D."/>
            <person name="Copeland A."/>
            <person name="Barry K.W."/>
            <person name="Cichocki N."/>
            <person name="Veneault-Fourrey C."/>
            <person name="LaButti K."/>
            <person name="Lindquist E.A."/>
            <person name="Lipzen A."/>
            <person name="Lundell T."/>
            <person name="Morin E."/>
            <person name="Murat C."/>
            <person name="Riley R."/>
            <person name="Ohm R."/>
            <person name="Sun H."/>
            <person name="Tunlid A."/>
            <person name="Henrissat B."/>
            <person name="Grigoriev I.V."/>
            <person name="Hibbett D.S."/>
            <person name="Martin F."/>
        </authorList>
    </citation>
    <scope>NUCLEOTIDE SEQUENCE [LARGE SCALE GENOMIC DNA]</scope>
    <source>
        <strain evidence="3">UH-Slu-Lm8-n1</strain>
    </source>
</reference>
<dbReference type="InParanoid" id="A0A0D0A008"/>
<name>A0A0D0A008_9AGAM</name>
<feature type="compositionally biased region" description="Basic and acidic residues" evidence="1">
    <location>
        <begin position="152"/>
        <end position="167"/>
    </location>
</feature>
<organism evidence="2 3">
    <name type="scientific">Suillus luteus UH-Slu-Lm8-n1</name>
    <dbReference type="NCBI Taxonomy" id="930992"/>
    <lineage>
        <taxon>Eukaryota</taxon>
        <taxon>Fungi</taxon>
        <taxon>Dikarya</taxon>
        <taxon>Basidiomycota</taxon>
        <taxon>Agaricomycotina</taxon>
        <taxon>Agaricomycetes</taxon>
        <taxon>Agaricomycetidae</taxon>
        <taxon>Boletales</taxon>
        <taxon>Suillineae</taxon>
        <taxon>Suillaceae</taxon>
        <taxon>Suillus</taxon>
    </lineage>
</organism>
<evidence type="ECO:0000256" key="1">
    <source>
        <dbReference type="SAM" id="MobiDB-lite"/>
    </source>
</evidence>
<feature type="region of interest" description="Disordered" evidence="1">
    <location>
        <begin position="1"/>
        <end position="43"/>
    </location>
</feature>
<keyword evidence="3" id="KW-1185">Reference proteome</keyword>
<feature type="compositionally biased region" description="Polar residues" evidence="1">
    <location>
        <begin position="113"/>
        <end position="128"/>
    </location>
</feature>
<proteinExistence type="predicted"/>
<feature type="compositionally biased region" description="Polar residues" evidence="1">
    <location>
        <begin position="168"/>
        <end position="193"/>
    </location>
</feature>
<evidence type="ECO:0000313" key="3">
    <source>
        <dbReference type="Proteomes" id="UP000054485"/>
    </source>
</evidence>
<dbReference type="OrthoDB" id="3249394at2759"/>
<reference evidence="2 3" key="1">
    <citation type="submission" date="2014-04" db="EMBL/GenBank/DDBJ databases">
        <authorList>
            <consortium name="DOE Joint Genome Institute"/>
            <person name="Kuo A."/>
            <person name="Ruytinx J."/>
            <person name="Rineau F."/>
            <person name="Colpaert J."/>
            <person name="Kohler A."/>
            <person name="Nagy L.G."/>
            <person name="Floudas D."/>
            <person name="Copeland A."/>
            <person name="Barry K.W."/>
            <person name="Cichocki N."/>
            <person name="Veneault-Fourrey C."/>
            <person name="LaButti K."/>
            <person name="Lindquist E.A."/>
            <person name="Lipzen A."/>
            <person name="Lundell T."/>
            <person name="Morin E."/>
            <person name="Murat C."/>
            <person name="Sun H."/>
            <person name="Tunlid A."/>
            <person name="Henrissat B."/>
            <person name="Grigoriev I.V."/>
            <person name="Hibbett D.S."/>
            <person name="Martin F."/>
            <person name="Nordberg H.P."/>
            <person name="Cantor M.N."/>
            <person name="Hua S.X."/>
        </authorList>
    </citation>
    <scope>NUCLEOTIDE SEQUENCE [LARGE SCALE GENOMIC DNA]</scope>
    <source>
        <strain evidence="2 3">UH-Slu-Lm8-n1</strain>
    </source>
</reference>
<dbReference type="STRING" id="930992.A0A0D0A008"/>
<evidence type="ECO:0000313" key="2">
    <source>
        <dbReference type="EMBL" id="KIK35106.1"/>
    </source>
</evidence>
<feature type="region of interest" description="Disordered" evidence="1">
    <location>
        <begin position="113"/>
        <end position="193"/>
    </location>
</feature>
<dbReference type="Proteomes" id="UP000054485">
    <property type="component" value="Unassembled WGS sequence"/>
</dbReference>
<protein>
    <submittedName>
        <fullName evidence="2">Uncharacterized protein</fullName>
    </submittedName>
</protein>
<dbReference type="AlphaFoldDB" id="A0A0D0A008"/>
<sequence length="254" mass="27893">MVSNTPEVSSPSDRQGAVPARVSISTRTRPLHTDKDLPSSPPTSRWLTCTRWRPASIDRDITSHSRSIPTLESVAQEPGIAAGLASPTMALRLPPKATVKRVILKGGDAPLTTHSKSMIPTTDSALDNTTHDSPKNLRNAEGGQGMNVSSDHNNHDTDKSLHIEESAQRPTKTNTDPQNHVTSGTRDNEPSMSDTNYLIARDLLESPQLTKVISLGDPSTYIHEWLINRYHDDPFFKKILDSLAAFKNFEVSNN</sequence>
<feature type="compositionally biased region" description="Polar residues" evidence="1">
    <location>
        <begin position="1"/>
        <end position="13"/>
    </location>
</feature>
<gene>
    <name evidence="2" type="ORF">CY34DRAFT_17239</name>
</gene>
<dbReference type="HOGENOM" id="CLU_1094885_0_0_1"/>
<accession>A0A0D0A008</accession>